<proteinExistence type="inferred from homology"/>
<dbReference type="PRINTS" id="PR00077">
    <property type="entry name" value="GPDHDRGNASE"/>
</dbReference>
<accession>A0A0F9UPH2</accession>
<feature type="domain" description="Glycerol-3-phosphate dehydrogenase NAD-dependent N-terminal" evidence="3">
    <location>
        <begin position="7"/>
        <end position="157"/>
    </location>
</feature>
<dbReference type="GO" id="GO:0005829">
    <property type="term" value="C:cytosol"/>
    <property type="evidence" value="ECO:0007669"/>
    <property type="project" value="TreeGrafter"/>
</dbReference>
<dbReference type="Gene3D" id="1.10.1040.10">
    <property type="entry name" value="N-(1-d-carboxylethyl)-l-norvaline Dehydrogenase, domain 2"/>
    <property type="match status" value="1"/>
</dbReference>
<comment type="caution">
    <text evidence="5">The sequence shown here is derived from an EMBL/GenBank/DDBJ whole genome shotgun (WGS) entry which is preliminary data.</text>
</comment>
<dbReference type="AlphaFoldDB" id="A0A0F9UPH2"/>
<dbReference type="Gene3D" id="3.40.50.720">
    <property type="entry name" value="NAD(P)-binding Rossmann-like Domain"/>
    <property type="match status" value="1"/>
</dbReference>
<dbReference type="InterPro" id="IPR013328">
    <property type="entry name" value="6PGD_dom2"/>
</dbReference>
<dbReference type="InterPro" id="IPR036291">
    <property type="entry name" value="NAD(P)-bd_dom_sf"/>
</dbReference>
<sequence length="327" mass="34906">MHTIEHIIVIGSGNWGLTLASLFSANCPVRVWTIDKAMADDLNAHRDRPGDFYTHPLPDSICIEPKYASPFDQDRTLVILAVPSSTMADVAAELGRHVATPLVLSVSKGYDARRLCTMSALIRREIPDAAVIVLTGPTIANEVAEGKPTRAILAGDDLMVLAQVKEALANEVISFEVARNPTHHEICAALKGIVAIAVGMAEGLELGANIQGILMTEGLREMATVASFFDIPEAIAYGVSGAGDLITTCISPDSRNRCLGEALARGRTSGQALTDVGMTVEGLAMSQTIETLWSLDVSIPLFHTVNGILNGERTDIRQALTSVIRKL</sequence>
<evidence type="ECO:0000256" key="1">
    <source>
        <dbReference type="ARBA" id="ARBA00011009"/>
    </source>
</evidence>
<evidence type="ECO:0008006" key="6">
    <source>
        <dbReference type="Google" id="ProtNLM"/>
    </source>
</evidence>
<gene>
    <name evidence="5" type="ORF">LCGC14_0181080</name>
</gene>
<evidence type="ECO:0000259" key="3">
    <source>
        <dbReference type="Pfam" id="PF01210"/>
    </source>
</evidence>
<dbReference type="SUPFAM" id="SSF48179">
    <property type="entry name" value="6-phosphogluconate dehydrogenase C-terminal domain-like"/>
    <property type="match status" value="1"/>
</dbReference>
<keyword evidence="2" id="KW-0560">Oxidoreductase</keyword>
<dbReference type="EMBL" id="LAZR01000073">
    <property type="protein sequence ID" value="KKN95040.1"/>
    <property type="molecule type" value="Genomic_DNA"/>
</dbReference>
<dbReference type="InterPro" id="IPR006109">
    <property type="entry name" value="G3P_DH_NAD-dep_C"/>
</dbReference>
<feature type="domain" description="Glycerol-3-phosphate dehydrogenase NAD-dependent C-terminal" evidence="4">
    <location>
        <begin position="184"/>
        <end position="313"/>
    </location>
</feature>
<dbReference type="PANTHER" id="PTHR11728">
    <property type="entry name" value="GLYCEROL-3-PHOSPHATE DEHYDROGENASE"/>
    <property type="match status" value="1"/>
</dbReference>
<dbReference type="GO" id="GO:0051287">
    <property type="term" value="F:NAD binding"/>
    <property type="evidence" value="ECO:0007669"/>
    <property type="project" value="InterPro"/>
</dbReference>
<reference evidence="5" key="1">
    <citation type="journal article" date="2015" name="Nature">
        <title>Complex archaea that bridge the gap between prokaryotes and eukaryotes.</title>
        <authorList>
            <person name="Spang A."/>
            <person name="Saw J.H."/>
            <person name="Jorgensen S.L."/>
            <person name="Zaremba-Niedzwiedzka K."/>
            <person name="Martijn J."/>
            <person name="Lind A.E."/>
            <person name="van Eijk R."/>
            <person name="Schleper C."/>
            <person name="Guy L."/>
            <person name="Ettema T.J."/>
        </authorList>
    </citation>
    <scope>NUCLEOTIDE SEQUENCE</scope>
</reference>
<dbReference type="SUPFAM" id="SSF51735">
    <property type="entry name" value="NAD(P)-binding Rossmann-fold domains"/>
    <property type="match status" value="1"/>
</dbReference>
<name>A0A0F9UPH2_9ZZZZ</name>
<evidence type="ECO:0000256" key="2">
    <source>
        <dbReference type="ARBA" id="ARBA00023002"/>
    </source>
</evidence>
<comment type="similarity">
    <text evidence="1">Belongs to the NAD-dependent glycerol-3-phosphate dehydrogenase family.</text>
</comment>
<dbReference type="Pfam" id="PF01210">
    <property type="entry name" value="NAD_Gly3P_dh_N"/>
    <property type="match status" value="1"/>
</dbReference>
<dbReference type="GO" id="GO:0047952">
    <property type="term" value="F:glycerol-3-phosphate dehydrogenase [NAD(P)+] activity"/>
    <property type="evidence" value="ECO:0007669"/>
    <property type="project" value="TreeGrafter"/>
</dbReference>
<evidence type="ECO:0000313" key="5">
    <source>
        <dbReference type="EMBL" id="KKN95040.1"/>
    </source>
</evidence>
<dbReference type="InterPro" id="IPR008927">
    <property type="entry name" value="6-PGluconate_DH-like_C_sf"/>
</dbReference>
<organism evidence="5">
    <name type="scientific">marine sediment metagenome</name>
    <dbReference type="NCBI Taxonomy" id="412755"/>
    <lineage>
        <taxon>unclassified sequences</taxon>
        <taxon>metagenomes</taxon>
        <taxon>ecological metagenomes</taxon>
    </lineage>
</organism>
<protein>
    <recommendedName>
        <fullName evidence="6">Glycerol-3-phosphate dehydrogenase NAD-dependent N-terminal domain-containing protein</fullName>
    </recommendedName>
</protein>
<dbReference type="InterPro" id="IPR011128">
    <property type="entry name" value="G3P_DH_NAD-dep_N"/>
</dbReference>
<dbReference type="GO" id="GO:0046168">
    <property type="term" value="P:glycerol-3-phosphate catabolic process"/>
    <property type="evidence" value="ECO:0007669"/>
    <property type="project" value="InterPro"/>
</dbReference>
<dbReference type="PANTHER" id="PTHR11728:SF1">
    <property type="entry name" value="GLYCEROL-3-PHOSPHATE DEHYDROGENASE [NAD(+)] 2, CHLOROPLASTIC"/>
    <property type="match status" value="1"/>
</dbReference>
<dbReference type="InterPro" id="IPR006168">
    <property type="entry name" value="G3P_DH_NAD-dep"/>
</dbReference>
<evidence type="ECO:0000259" key="4">
    <source>
        <dbReference type="Pfam" id="PF07479"/>
    </source>
</evidence>
<dbReference type="GO" id="GO:0005975">
    <property type="term" value="P:carbohydrate metabolic process"/>
    <property type="evidence" value="ECO:0007669"/>
    <property type="project" value="InterPro"/>
</dbReference>
<dbReference type="Pfam" id="PF07479">
    <property type="entry name" value="NAD_Gly3P_dh_C"/>
    <property type="match status" value="1"/>
</dbReference>
<dbReference type="PIRSF" id="PIRSF000114">
    <property type="entry name" value="Glycerol-3-P_dh"/>
    <property type="match status" value="1"/>
</dbReference>